<proteinExistence type="predicted"/>
<feature type="compositionally biased region" description="Basic and acidic residues" evidence="2">
    <location>
        <begin position="85"/>
        <end position="95"/>
    </location>
</feature>
<sequence length="153" mass="17094">MTPDDSDTNALDFDRIDEEISEDQAKLLATIHAADEGILTGRLREAVSVPSGSMHYHLGRLEEWELVDVVGRQAEGGGSPSKCWDTTDRGGRYLERPGPTAPTTFQDLVNHIEDLERDLDRREERIKAMETDITDLKSAYNTLASAVENQLHD</sequence>
<protein>
    <submittedName>
        <fullName evidence="3">MarR family transcriptional regulator</fullName>
    </submittedName>
</protein>
<accession>A0ABD6AY31</accession>
<dbReference type="RefSeq" id="WP_250874438.1">
    <property type="nucleotide sequence ID" value="NZ_JALXFV010000007.1"/>
</dbReference>
<evidence type="ECO:0000313" key="4">
    <source>
        <dbReference type="Proteomes" id="UP001597187"/>
    </source>
</evidence>
<feature type="coiled-coil region" evidence="1">
    <location>
        <begin position="105"/>
        <end position="139"/>
    </location>
</feature>
<dbReference type="EMBL" id="JBHUDC010000007">
    <property type="protein sequence ID" value="MFD1514506.1"/>
    <property type="molecule type" value="Genomic_DNA"/>
</dbReference>
<evidence type="ECO:0000313" key="3">
    <source>
        <dbReference type="EMBL" id="MFD1514506.1"/>
    </source>
</evidence>
<dbReference type="InterPro" id="IPR036388">
    <property type="entry name" value="WH-like_DNA-bd_sf"/>
</dbReference>
<reference evidence="3 4" key="1">
    <citation type="journal article" date="2019" name="Int. J. Syst. Evol. Microbiol.">
        <title>The Global Catalogue of Microorganisms (GCM) 10K type strain sequencing project: providing services to taxonomists for standard genome sequencing and annotation.</title>
        <authorList>
            <consortium name="The Broad Institute Genomics Platform"/>
            <consortium name="The Broad Institute Genome Sequencing Center for Infectious Disease"/>
            <person name="Wu L."/>
            <person name="Ma J."/>
        </authorList>
    </citation>
    <scope>NUCLEOTIDE SEQUENCE [LARGE SCALE GENOMIC DNA]</scope>
    <source>
        <strain evidence="3 4">CGMCC 1.12563</strain>
    </source>
</reference>
<keyword evidence="1" id="KW-0175">Coiled coil</keyword>
<organism evidence="3 4">
    <name type="scientific">Halomarina rubra</name>
    <dbReference type="NCBI Taxonomy" id="2071873"/>
    <lineage>
        <taxon>Archaea</taxon>
        <taxon>Methanobacteriati</taxon>
        <taxon>Methanobacteriota</taxon>
        <taxon>Stenosarchaea group</taxon>
        <taxon>Halobacteria</taxon>
        <taxon>Halobacteriales</taxon>
        <taxon>Natronomonadaceae</taxon>
        <taxon>Halomarina</taxon>
    </lineage>
</organism>
<dbReference type="Proteomes" id="UP001597187">
    <property type="component" value="Unassembled WGS sequence"/>
</dbReference>
<keyword evidence="4" id="KW-1185">Reference proteome</keyword>
<feature type="region of interest" description="Disordered" evidence="2">
    <location>
        <begin position="75"/>
        <end position="105"/>
    </location>
</feature>
<name>A0ABD6AY31_9EURY</name>
<dbReference type="SUPFAM" id="SSF46785">
    <property type="entry name" value="Winged helix' DNA-binding domain"/>
    <property type="match status" value="1"/>
</dbReference>
<comment type="caution">
    <text evidence="3">The sequence shown here is derived from an EMBL/GenBank/DDBJ whole genome shotgun (WGS) entry which is preliminary data.</text>
</comment>
<gene>
    <name evidence="3" type="ORF">ACFSBT_14590</name>
</gene>
<evidence type="ECO:0000256" key="1">
    <source>
        <dbReference type="SAM" id="Coils"/>
    </source>
</evidence>
<dbReference type="AlphaFoldDB" id="A0ABD6AY31"/>
<dbReference type="InterPro" id="IPR036390">
    <property type="entry name" value="WH_DNA-bd_sf"/>
</dbReference>
<dbReference type="Gene3D" id="1.10.10.10">
    <property type="entry name" value="Winged helix-like DNA-binding domain superfamily/Winged helix DNA-binding domain"/>
    <property type="match status" value="1"/>
</dbReference>
<evidence type="ECO:0000256" key="2">
    <source>
        <dbReference type="SAM" id="MobiDB-lite"/>
    </source>
</evidence>